<evidence type="ECO:0000256" key="14">
    <source>
        <dbReference type="ARBA" id="ARBA00032738"/>
    </source>
</evidence>
<evidence type="ECO:0000256" key="3">
    <source>
        <dbReference type="ARBA" id="ARBA00007588"/>
    </source>
</evidence>
<protein>
    <recommendedName>
        <fullName evidence="5">L-lysine N6-monooxygenase MbtG</fullName>
        <ecNumber evidence="4">1.14.13.59</ecNumber>
    </recommendedName>
    <alternativeName>
        <fullName evidence="14">Lysine 6-N-hydroxylase</fullName>
    </alternativeName>
    <alternativeName>
        <fullName evidence="13">Lysine N6-hydroxylase</fullName>
    </alternativeName>
    <alternativeName>
        <fullName evidence="11">Lysine-N-oxygenase</fullName>
    </alternativeName>
    <alternativeName>
        <fullName evidence="12">Mycobactin synthase protein G</fullName>
    </alternativeName>
</protein>
<dbReference type="SUPFAM" id="SSF51905">
    <property type="entry name" value="FAD/NAD(P)-binding domain"/>
    <property type="match status" value="2"/>
</dbReference>
<proteinExistence type="inferred from homology"/>
<dbReference type="Proteomes" id="UP001501095">
    <property type="component" value="Unassembled WGS sequence"/>
</dbReference>
<evidence type="ECO:0000256" key="2">
    <source>
        <dbReference type="ARBA" id="ARBA00004924"/>
    </source>
</evidence>
<comment type="pathway">
    <text evidence="2">Siderophore biosynthesis.</text>
</comment>
<evidence type="ECO:0000256" key="11">
    <source>
        <dbReference type="ARBA" id="ARBA00029939"/>
    </source>
</evidence>
<keyword evidence="8" id="KW-0521">NADP</keyword>
<name>A0ABN3P4L7_9ACTN</name>
<dbReference type="GO" id="GO:0004497">
    <property type="term" value="F:monooxygenase activity"/>
    <property type="evidence" value="ECO:0007669"/>
    <property type="project" value="UniProtKB-KW"/>
</dbReference>
<organism evidence="17 18">
    <name type="scientific">Streptomyces levis</name>
    <dbReference type="NCBI Taxonomy" id="285566"/>
    <lineage>
        <taxon>Bacteria</taxon>
        <taxon>Bacillati</taxon>
        <taxon>Actinomycetota</taxon>
        <taxon>Actinomycetes</taxon>
        <taxon>Kitasatosporales</taxon>
        <taxon>Streptomycetaceae</taxon>
        <taxon>Streptomyces</taxon>
    </lineage>
</organism>
<evidence type="ECO:0000256" key="16">
    <source>
        <dbReference type="SAM" id="MobiDB-lite"/>
    </source>
</evidence>
<evidence type="ECO:0000256" key="1">
    <source>
        <dbReference type="ARBA" id="ARBA00001974"/>
    </source>
</evidence>
<reference evidence="17 18" key="1">
    <citation type="journal article" date="2019" name="Int. J. Syst. Evol. Microbiol.">
        <title>The Global Catalogue of Microorganisms (GCM) 10K type strain sequencing project: providing services to taxonomists for standard genome sequencing and annotation.</title>
        <authorList>
            <consortium name="The Broad Institute Genomics Platform"/>
            <consortium name="The Broad Institute Genome Sequencing Center for Infectious Disease"/>
            <person name="Wu L."/>
            <person name="Ma J."/>
        </authorList>
    </citation>
    <scope>NUCLEOTIDE SEQUENCE [LARGE SCALE GENOMIC DNA]</scope>
    <source>
        <strain evidence="17 18">JCM 6924</strain>
    </source>
</reference>
<keyword evidence="10 17" id="KW-0503">Monooxygenase</keyword>
<comment type="caution">
    <text evidence="17">The sequence shown here is derived from an EMBL/GenBank/DDBJ whole genome shotgun (WGS) entry which is preliminary data.</text>
</comment>
<gene>
    <name evidence="17" type="ORF">GCM10010423_72780</name>
</gene>
<keyword evidence="9" id="KW-0560">Oxidoreductase</keyword>
<comment type="cofactor">
    <cofactor evidence="1">
        <name>FAD</name>
        <dbReference type="ChEBI" id="CHEBI:57692"/>
    </cofactor>
</comment>
<evidence type="ECO:0000256" key="12">
    <source>
        <dbReference type="ARBA" id="ARBA00031158"/>
    </source>
</evidence>
<sequence>MHEHDSPHYGCIGVGVGPANLSLASLLHGDQSIPSLFLEQKEYFSWHDGQQLPGTTLQVSMLKDLVSLADPTNRFSFLSYLHAHGKIYHFINAQFDAMPRQEYRNYLRWASEQNENVLFNEKVLSVDFDGDSSGTFVVETDRRRLTADNISVGIGTSPWIPPVAPAGPHDDQFHVCDIVDKGRGLGGKRVCVVGGGQSGAEVFLDLISRPEGERPRRVSWVSRRRNYFPMDDSPFTNDFYMPSYSDYFARLDRTTREQLNAQHVLTSDGISEATLREVYQQIYVHRFVEGDRDLVALYPGHSVAKVERGAVGDWSVEIRSGDHPGTATRFETDVVVWATGFRPATPAFLEPLAGRLEREGEEYRIDDSFAVRWDGPGDRNIFVHNAAQGQRGLADRNLSLVAWRSQRIADRMRGVRTDEPADSFLDWAPKAHPSEAAQGVGG</sequence>
<comment type="catalytic activity">
    <reaction evidence="15">
        <text>L-lysine + NADPH + O2 = N(6)-hydroxy-L-lysine + NADP(+) + H2O</text>
        <dbReference type="Rhea" id="RHEA:23228"/>
        <dbReference type="ChEBI" id="CHEBI:15377"/>
        <dbReference type="ChEBI" id="CHEBI:15379"/>
        <dbReference type="ChEBI" id="CHEBI:32551"/>
        <dbReference type="ChEBI" id="CHEBI:57783"/>
        <dbReference type="ChEBI" id="CHEBI:57820"/>
        <dbReference type="ChEBI" id="CHEBI:58349"/>
        <dbReference type="EC" id="1.14.13.59"/>
    </reaction>
</comment>
<comment type="similarity">
    <text evidence="3">Belongs to the lysine N(6)-hydroxylase/L-ornithine N(5)-oxygenase family.</text>
</comment>
<feature type="region of interest" description="Disordered" evidence="16">
    <location>
        <begin position="423"/>
        <end position="442"/>
    </location>
</feature>
<dbReference type="EC" id="1.14.13.59" evidence="4"/>
<dbReference type="RefSeq" id="WP_094057470.1">
    <property type="nucleotide sequence ID" value="NZ_BAAATM010000029.1"/>
</dbReference>
<dbReference type="InterPro" id="IPR036188">
    <property type="entry name" value="FAD/NAD-bd_sf"/>
</dbReference>
<evidence type="ECO:0000256" key="9">
    <source>
        <dbReference type="ARBA" id="ARBA00023002"/>
    </source>
</evidence>
<evidence type="ECO:0000256" key="4">
    <source>
        <dbReference type="ARBA" id="ARBA00013076"/>
    </source>
</evidence>
<keyword evidence="7" id="KW-0274">FAD</keyword>
<evidence type="ECO:0000313" key="18">
    <source>
        <dbReference type="Proteomes" id="UP001501095"/>
    </source>
</evidence>
<evidence type="ECO:0000256" key="6">
    <source>
        <dbReference type="ARBA" id="ARBA00022630"/>
    </source>
</evidence>
<dbReference type="PANTHER" id="PTHR42802:SF1">
    <property type="entry name" value="L-ORNITHINE N(5)-MONOOXYGENASE"/>
    <property type="match status" value="1"/>
</dbReference>
<evidence type="ECO:0000256" key="15">
    <source>
        <dbReference type="ARBA" id="ARBA00048407"/>
    </source>
</evidence>
<keyword evidence="18" id="KW-1185">Reference proteome</keyword>
<dbReference type="Gene3D" id="3.50.50.60">
    <property type="entry name" value="FAD/NAD(P)-binding domain"/>
    <property type="match status" value="1"/>
</dbReference>
<evidence type="ECO:0000313" key="17">
    <source>
        <dbReference type="EMBL" id="GAA2559930.1"/>
    </source>
</evidence>
<keyword evidence="6" id="KW-0285">Flavoprotein</keyword>
<dbReference type="Pfam" id="PF13434">
    <property type="entry name" value="Lys_Orn_oxgnase"/>
    <property type="match status" value="1"/>
</dbReference>
<evidence type="ECO:0000256" key="5">
    <source>
        <dbReference type="ARBA" id="ARBA00016406"/>
    </source>
</evidence>
<evidence type="ECO:0000256" key="8">
    <source>
        <dbReference type="ARBA" id="ARBA00022857"/>
    </source>
</evidence>
<evidence type="ECO:0000256" key="7">
    <source>
        <dbReference type="ARBA" id="ARBA00022827"/>
    </source>
</evidence>
<accession>A0ABN3P4L7</accession>
<dbReference type="InterPro" id="IPR025700">
    <property type="entry name" value="Lys/Orn_oxygenase"/>
</dbReference>
<dbReference type="EMBL" id="BAAATM010000029">
    <property type="protein sequence ID" value="GAA2559930.1"/>
    <property type="molecule type" value="Genomic_DNA"/>
</dbReference>
<evidence type="ECO:0000256" key="13">
    <source>
        <dbReference type="ARBA" id="ARBA00032493"/>
    </source>
</evidence>
<evidence type="ECO:0000256" key="10">
    <source>
        <dbReference type="ARBA" id="ARBA00023033"/>
    </source>
</evidence>
<dbReference type="PANTHER" id="PTHR42802">
    <property type="entry name" value="MONOOXYGENASE"/>
    <property type="match status" value="1"/>
</dbReference>